<dbReference type="SUPFAM" id="SSF56672">
    <property type="entry name" value="DNA/RNA polymerases"/>
    <property type="match status" value="1"/>
</dbReference>
<feature type="compositionally biased region" description="Low complexity" evidence="1">
    <location>
        <begin position="399"/>
        <end position="410"/>
    </location>
</feature>
<dbReference type="Proteomes" id="UP000429607">
    <property type="component" value="Unassembled WGS sequence"/>
</dbReference>
<feature type="compositionally biased region" description="Basic and acidic residues" evidence="1">
    <location>
        <begin position="212"/>
        <end position="229"/>
    </location>
</feature>
<gene>
    <name evidence="3" type="ORF">PR001_g24247</name>
</gene>
<dbReference type="EMBL" id="QXFV01003041">
    <property type="protein sequence ID" value="KAE8980553.1"/>
    <property type="molecule type" value="Genomic_DNA"/>
</dbReference>
<evidence type="ECO:0000256" key="1">
    <source>
        <dbReference type="SAM" id="MobiDB-lite"/>
    </source>
</evidence>
<sequence length="449" mass="48871">MEYLGHELSSEGVRPVGRLVTAVSEFPRPGNPVEVKRFVHLAGYYRKFIEAFGSIMAPLTRLLKKDSVWEWTEEQEFAFERVKAALTTKALLAYPNFELPFRLVTDTSKVGLRACLMQDQGRGWQPVAFASKVNSREEANYSITELERLAVVWAVKLFRPYLWSLTLQEYEFEILYRPGATNVVADALSRAPAAVLAATGRRATRGRRSTRERRTERTARAAEKAGDDSKTEDDDPDHSPTPNDNTETVVETLTMDGGVEMEATTATVPVETPTLTRDGNSSTEMTGGRAEVNRPLTRAAKRRLEAEAAARATRHAADDERRAGSAPDGDDSDTLLSAMRSTVDDANSASARMDDADLRPAVDDTVTASPEADDVDATNECSSTHVHAADTATGGRSAVTTSGTIVTTDGTMERATAASGTRDYGTEPPLRAMDTRTTVTTSGTAPSRR</sequence>
<comment type="caution">
    <text evidence="3">The sequence shown here is derived from an EMBL/GenBank/DDBJ whole genome shotgun (WGS) entry which is preliminary data.</text>
</comment>
<dbReference type="Gene3D" id="3.30.70.270">
    <property type="match status" value="1"/>
</dbReference>
<dbReference type="CDD" id="cd09274">
    <property type="entry name" value="RNase_HI_RT_Ty3"/>
    <property type="match status" value="1"/>
</dbReference>
<organism evidence="3 4">
    <name type="scientific">Phytophthora rubi</name>
    <dbReference type="NCBI Taxonomy" id="129364"/>
    <lineage>
        <taxon>Eukaryota</taxon>
        <taxon>Sar</taxon>
        <taxon>Stramenopiles</taxon>
        <taxon>Oomycota</taxon>
        <taxon>Peronosporomycetes</taxon>
        <taxon>Peronosporales</taxon>
        <taxon>Peronosporaceae</taxon>
        <taxon>Phytophthora</taxon>
    </lineage>
</organism>
<protein>
    <recommendedName>
        <fullName evidence="2">Reverse transcriptase/retrotransposon-derived protein RNase H-like domain-containing protein</fullName>
    </recommendedName>
</protein>
<feature type="region of interest" description="Disordered" evidence="1">
    <location>
        <begin position="262"/>
        <end position="289"/>
    </location>
</feature>
<dbReference type="PANTHER" id="PTHR34072:SF58">
    <property type="entry name" value="DNA (CYTOSINE-5-)-METHYLTRANSFERASE"/>
    <property type="match status" value="1"/>
</dbReference>
<dbReference type="FunFam" id="3.30.70.270:FF:000020">
    <property type="entry name" value="Transposon Tf2-6 polyprotein-like Protein"/>
    <property type="match status" value="1"/>
</dbReference>
<feature type="compositionally biased region" description="Polar residues" evidence="1">
    <location>
        <begin position="275"/>
        <end position="285"/>
    </location>
</feature>
<name>A0A6A3ILP1_9STRA</name>
<feature type="compositionally biased region" description="Basic and acidic residues" evidence="1">
    <location>
        <begin position="352"/>
        <end position="362"/>
    </location>
</feature>
<feature type="compositionally biased region" description="Polar residues" evidence="1">
    <location>
        <begin position="435"/>
        <end position="449"/>
    </location>
</feature>
<reference evidence="3 4" key="1">
    <citation type="submission" date="2018-09" db="EMBL/GenBank/DDBJ databases">
        <title>Genomic investigation of the strawberry pathogen Phytophthora fragariae indicates pathogenicity is determined by transcriptional variation in three key races.</title>
        <authorList>
            <person name="Adams T.M."/>
            <person name="Armitage A.D."/>
            <person name="Sobczyk M.K."/>
            <person name="Bates H.J."/>
            <person name="Dunwell J.M."/>
            <person name="Nellist C.F."/>
            <person name="Harrison R.J."/>
        </authorList>
    </citation>
    <scope>NUCLEOTIDE SEQUENCE [LARGE SCALE GENOMIC DNA]</scope>
    <source>
        <strain evidence="3 4">SCRP249</strain>
    </source>
</reference>
<feature type="region of interest" description="Disordered" evidence="1">
    <location>
        <begin position="305"/>
        <end position="449"/>
    </location>
</feature>
<accession>A0A6A3ILP1</accession>
<evidence type="ECO:0000313" key="3">
    <source>
        <dbReference type="EMBL" id="KAE8980553.1"/>
    </source>
</evidence>
<feature type="domain" description="Reverse transcriptase/retrotransposon-derived protein RNase H-like" evidence="2">
    <location>
        <begin position="71"/>
        <end position="164"/>
    </location>
</feature>
<dbReference type="InterPro" id="IPR041577">
    <property type="entry name" value="RT_RNaseH_2"/>
</dbReference>
<feature type="compositionally biased region" description="Basic residues" evidence="1">
    <location>
        <begin position="202"/>
        <end position="211"/>
    </location>
</feature>
<dbReference type="InterPro" id="IPR043502">
    <property type="entry name" value="DNA/RNA_pol_sf"/>
</dbReference>
<dbReference type="PANTHER" id="PTHR34072">
    <property type="entry name" value="ENZYMATIC POLYPROTEIN-RELATED"/>
    <property type="match status" value="1"/>
</dbReference>
<evidence type="ECO:0000313" key="4">
    <source>
        <dbReference type="Proteomes" id="UP000429607"/>
    </source>
</evidence>
<proteinExistence type="predicted"/>
<dbReference type="Pfam" id="PF17919">
    <property type="entry name" value="RT_RNaseH_2"/>
    <property type="match status" value="1"/>
</dbReference>
<evidence type="ECO:0000259" key="2">
    <source>
        <dbReference type="Pfam" id="PF17919"/>
    </source>
</evidence>
<feature type="compositionally biased region" description="Low complexity" evidence="1">
    <location>
        <begin position="262"/>
        <end position="274"/>
    </location>
</feature>
<feature type="region of interest" description="Disordered" evidence="1">
    <location>
        <begin position="196"/>
        <end position="248"/>
    </location>
</feature>
<dbReference type="InterPro" id="IPR043128">
    <property type="entry name" value="Rev_trsase/Diguanyl_cyclase"/>
</dbReference>
<dbReference type="AlphaFoldDB" id="A0A6A3ILP1"/>